<evidence type="ECO:0000313" key="2">
    <source>
        <dbReference type="Proteomes" id="UP000783253"/>
    </source>
</evidence>
<comment type="caution">
    <text evidence="1">The sequence shown here is derived from an EMBL/GenBank/DDBJ whole genome shotgun (WGS) entry which is preliminary data.</text>
</comment>
<proteinExistence type="predicted"/>
<keyword evidence="2" id="KW-1185">Reference proteome</keyword>
<reference evidence="1 2" key="1">
    <citation type="submission" date="2021-08" db="EMBL/GenBank/DDBJ databases">
        <title>Comparative Genomics Analysis of the Genus Qipengyuania Reveals Extensive Genetic Diversity and Metabolic Versatility, Including the Description of Fifteen Novel Species.</title>
        <authorList>
            <person name="Liu Y."/>
        </authorList>
    </citation>
    <scope>NUCLEOTIDE SEQUENCE [LARGE SCALE GENOMIC DNA]</scope>
    <source>
        <strain evidence="1 2">1NDH17</strain>
    </source>
</reference>
<name>A0ABS7J113_9SPHN</name>
<evidence type="ECO:0000313" key="1">
    <source>
        <dbReference type="EMBL" id="MBX7459029.1"/>
    </source>
</evidence>
<accession>A0ABS7J113</accession>
<dbReference type="RefSeq" id="WP_221574433.1">
    <property type="nucleotide sequence ID" value="NZ_JAIGNK010000004.1"/>
</dbReference>
<gene>
    <name evidence="1" type="ORF">K3152_12285</name>
</gene>
<dbReference type="EMBL" id="JAIGNK010000004">
    <property type="protein sequence ID" value="MBX7459029.1"/>
    <property type="molecule type" value="Genomic_DNA"/>
</dbReference>
<organism evidence="1 2">
    <name type="scientific">Qipengyuania polymorpha</name>
    <dbReference type="NCBI Taxonomy" id="2867234"/>
    <lineage>
        <taxon>Bacteria</taxon>
        <taxon>Pseudomonadati</taxon>
        <taxon>Pseudomonadota</taxon>
        <taxon>Alphaproteobacteria</taxon>
        <taxon>Sphingomonadales</taxon>
        <taxon>Erythrobacteraceae</taxon>
        <taxon>Qipengyuania</taxon>
    </lineage>
</organism>
<sequence length="143" mass="15626">MRSLFVLPLLLAGCSPAEEDAPAPTSMETPALEPAVELEGYWRVAGIDGEPFDASYAIALVADEDSIWWEPECALQYRDYSISGDTFTAPMRSNANLEVCDIGFPEELPQIWSALEAADRIERTPQNGVQISGNGRSVTLFSQ</sequence>
<protein>
    <recommendedName>
        <fullName evidence="3">META domain-containing protein</fullName>
    </recommendedName>
</protein>
<evidence type="ECO:0008006" key="3">
    <source>
        <dbReference type="Google" id="ProtNLM"/>
    </source>
</evidence>
<dbReference type="Proteomes" id="UP000783253">
    <property type="component" value="Unassembled WGS sequence"/>
</dbReference>